<dbReference type="RefSeq" id="WP_166234552.1">
    <property type="nucleotide sequence ID" value="NZ_CP049865.1"/>
</dbReference>
<evidence type="ECO:0000313" key="2">
    <source>
        <dbReference type="EMBL" id="QIK73483.1"/>
    </source>
</evidence>
<gene>
    <name evidence="2" type="ORF">G7070_15970</name>
</gene>
<feature type="signal peptide" evidence="1">
    <location>
        <begin position="1"/>
        <end position="22"/>
    </location>
</feature>
<evidence type="ECO:0000256" key="1">
    <source>
        <dbReference type="SAM" id="SignalP"/>
    </source>
</evidence>
<dbReference type="Proteomes" id="UP000501058">
    <property type="component" value="Chromosome"/>
</dbReference>
<evidence type="ECO:0000313" key="3">
    <source>
        <dbReference type="Proteomes" id="UP000501058"/>
    </source>
</evidence>
<sequence>MARPLRAAAALAALALTPALTACLGPRPSGAWDAPAVTARAAMTDHTDALMQRLQAGPSLTRGVYDACRQGQHNWKIDDPFDWLCRRQITDVTRADGADTAAVIAATVERVRAAGCAPEAREVDMVTRYWANYGLRGSTDSGRPYGIDDLPSFRAACADGITLESSFNSAAGVPRALFPYTADEQIEAVPAEASGLPEGTYVIFEAAAVYHRVPAR</sequence>
<name>A0A6G7Y9L2_9ACTN</name>
<feature type="chain" id="PRO_5039641278" description="Lipoprotein" evidence="1">
    <location>
        <begin position="23"/>
        <end position="216"/>
    </location>
</feature>
<evidence type="ECO:0008006" key="4">
    <source>
        <dbReference type="Google" id="ProtNLM"/>
    </source>
</evidence>
<keyword evidence="1" id="KW-0732">Signal</keyword>
<reference evidence="2 3" key="1">
    <citation type="submission" date="2020-03" db="EMBL/GenBank/DDBJ databases">
        <title>Propioniciclava sp. nov., isolated from Hydrophilus acuminatus.</title>
        <authorList>
            <person name="Hyun D.-W."/>
            <person name="Bae J.-W."/>
        </authorList>
    </citation>
    <scope>NUCLEOTIDE SEQUENCE [LARGE SCALE GENOMIC DNA]</scope>
    <source>
        <strain evidence="2 3">HDW11</strain>
    </source>
</reference>
<organism evidence="2 3">
    <name type="scientific">Propioniciclava coleopterorum</name>
    <dbReference type="NCBI Taxonomy" id="2714937"/>
    <lineage>
        <taxon>Bacteria</taxon>
        <taxon>Bacillati</taxon>
        <taxon>Actinomycetota</taxon>
        <taxon>Actinomycetes</taxon>
        <taxon>Propionibacteriales</taxon>
        <taxon>Propionibacteriaceae</taxon>
        <taxon>Propioniciclava</taxon>
    </lineage>
</organism>
<dbReference type="PROSITE" id="PS51257">
    <property type="entry name" value="PROKAR_LIPOPROTEIN"/>
    <property type="match status" value="1"/>
</dbReference>
<dbReference type="KEGG" id="prv:G7070_15970"/>
<protein>
    <recommendedName>
        <fullName evidence="4">Lipoprotein</fullName>
    </recommendedName>
</protein>
<accession>A0A6G7Y9L2</accession>
<proteinExistence type="predicted"/>
<dbReference type="AlphaFoldDB" id="A0A6G7Y9L2"/>
<dbReference type="EMBL" id="CP049865">
    <property type="protein sequence ID" value="QIK73483.1"/>
    <property type="molecule type" value="Genomic_DNA"/>
</dbReference>
<keyword evidence="3" id="KW-1185">Reference proteome</keyword>